<accession>A0A1B7TA16</accession>
<dbReference type="GO" id="GO:0000932">
    <property type="term" value="C:P-body"/>
    <property type="evidence" value="ECO:0007669"/>
    <property type="project" value="TreeGrafter"/>
</dbReference>
<comment type="caution">
    <text evidence="2">The sequence shown here is derived from an EMBL/GenBank/DDBJ whole genome shotgun (WGS) entry which is preliminary data.</text>
</comment>
<evidence type="ECO:0000313" key="3">
    <source>
        <dbReference type="Proteomes" id="UP000092321"/>
    </source>
</evidence>
<dbReference type="SUPFAM" id="SSF56059">
    <property type="entry name" value="Glutathione synthetase ATP-binding domain-like"/>
    <property type="match status" value="1"/>
</dbReference>
<protein>
    <submittedName>
        <fullName evidence="2">TTL-domain-containing protein</fullName>
    </submittedName>
</protein>
<dbReference type="SUPFAM" id="SSF64167">
    <property type="entry name" value="SurE-like"/>
    <property type="match status" value="1"/>
</dbReference>
<evidence type="ECO:0000313" key="2">
    <source>
        <dbReference type="EMBL" id="OBA25574.1"/>
    </source>
</evidence>
<dbReference type="Gene3D" id="3.30.470.20">
    <property type="entry name" value="ATP-grasp fold, B domain"/>
    <property type="match status" value="1"/>
</dbReference>
<dbReference type="OrthoDB" id="202825at2759"/>
<dbReference type="InterPro" id="IPR002828">
    <property type="entry name" value="SurE-like_Pase/nucleotidase"/>
</dbReference>
<feature type="non-terminal residue" evidence="2">
    <location>
        <position position="1"/>
    </location>
</feature>
<organism evidence="2 3">
    <name type="scientific">Hanseniaspora valbyensis NRRL Y-1626</name>
    <dbReference type="NCBI Taxonomy" id="766949"/>
    <lineage>
        <taxon>Eukaryota</taxon>
        <taxon>Fungi</taxon>
        <taxon>Dikarya</taxon>
        <taxon>Ascomycota</taxon>
        <taxon>Saccharomycotina</taxon>
        <taxon>Saccharomycetes</taxon>
        <taxon>Saccharomycodales</taxon>
        <taxon>Saccharomycodaceae</taxon>
        <taxon>Hanseniaspora</taxon>
    </lineage>
</organism>
<sequence>EIQSFFDIEWVLVSGTPATATDIGIHHLLKYDSISDIKGLVSGPNVGRNVSRPYITSSGTIGATMESFISSGGLINGIGLSWAYFNNIKNVSESSLDSTSDWSWKVILQLMHDGMGLDAEVYSVNVPILKEGLGKDTKVLAAPIQNNTWKTLFELNLNDEEEEEEDKEEIVFNWKPDFDSNRVIMAQGLLNGDLNDGSLIEGKNITVTPLLANFAVKLPEIDYGKELEISLITNTTLNNITNFIHLNNEVDYVNDIWEDVLQNYESKYNFNISPKFDPKLIGNDNNVHFHIAEYEDLLHQEGSSLTNYYQNSFTFRKSLIRKHYLLKTIQYFIAKNPDSMLKKSFPESYHLELDYAEFLDDSLDENWELRQELEQNEENQWWIMKPSMSDKGQGIRLFQSIDQLQAIFDKFDEDEDGENYNSIIINQLRHFIIQKYMMNPLIMDKDSRKFHIRCYVLAVGDLEVFVFDRMLCLFSENKYESPKDSVDADLHDAEFLAKHLTNTCQQQNKNANVVTEIDDLFADNENKDHIKTQIHQIVGDLFKAAKQDNYNFQANENAYEIFGLDFLVDSDYNVQLLECNSYPDFKQTGDSLNGLIKELFTNVLKIAILPKFGHVKEEESLTNIVKVLELKTEPKSW</sequence>
<dbReference type="InterPro" id="IPR004344">
    <property type="entry name" value="TTL/TTLL_fam"/>
</dbReference>
<dbReference type="PROSITE" id="PS51221">
    <property type="entry name" value="TTL"/>
    <property type="match status" value="1"/>
</dbReference>
<dbReference type="Pfam" id="PF03133">
    <property type="entry name" value="TTL"/>
    <property type="match status" value="1"/>
</dbReference>
<dbReference type="Gene3D" id="3.40.1210.10">
    <property type="entry name" value="Survival protein SurE-like phosphatase/nucleotidase"/>
    <property type="match status" value="1"/>
</dbReference>
<feature type="domain" description="Survival protein SurE-like phosphatase/nucleotidase" evidence="1">
    <location>
        <begin position="11"/>
        <end position="135"/>
    </location>
</feature>
<gene>
    <name evidence="2" type="ORF">HANVADRAFT_53829</name>
</gene>
<dbReference type="GO" id="GO:0016787">
    <property type="term" value="F:hydrolase activity"/>
    <property type="evidence" value="ECO:0007669"/>
    <property type="project" value="InterPro"/>
</dbReference>
<dbReference type="Proteomes" id="UP000092321">
    <property type="component" value="Unassembled WGS sequence"/>
</dbReference>
<dbReference type="Pfam" id="PF01975">
    <property type="entry name" value="SurE"/>
    <property type="match status" value="1"/>
</dbReference>
<keyword evidence="3" id="KW-1185">Reference proteome</keyword>
<dbReference type="InterPro" id="IPR036523">
    <property type="entry name" value="SurE-like_sf"/>
</dbReference>
<dbReference type="AlphaFoldDB" id="A0A1B7TA16"/>
<dbReference type="PANTHER" id="PTHR47551">
    <property type="entry name" value="TUBULIN--TYROSINE LIGASE PBY1-RELATED"/>
    <property type="match status" value="1"/>
</dbReference>
<dbReference type="InterPro" id="IPR027746">
    <property type="entry name" value="TTL"/>
</dbReference>
<name>A0A1B7TA16_9ASCO</name>
<dbReference type="PANTHER" id="PTHR47551:SF1">
    <property type="entry name" value="TUBULIN--TYROSINE LIGASE PBY1-RELATED"/>
    <property type="match status" value="1"/>
</dbReference>
<dbReference type="EMBL" id="LXPE01000070">
    <property type="protein sequence ID" value="OBA25574.1"/>
    <property type="molecule type" value="Genomic_DNA"/>
</dbReference>
<reference evidence="3" key="1">
    <citation type="journal article" date="2016" name="Proc. Natl. Acad. Sci. U.S.A.">
        <title>Comparative genomics of biotechnologically important yeasts.</title>
        <authorList>
            <person name="Riley R."/>
            <person name="Haridas S."/>
            <person name="Wolfe K.H."/>
            <person name="Lopes M.R."/>
            <person name="Hittinger C.T."/>
            <person name="Goeker M."/>
            <person name="Salamov A.A."/>
            <person name="Wisecaver J.H."/>
            <person name="Long T.M."/>
            <person name="Calvey C.H."/>
            <person name="Aerts A.L."/>
            <person name="Barry K.W."/>
            <person name="Choi C."/>
            <person name="Clum A."/>
            <person name="Coughlan A.Y."/>
            <person name="Deshpande S."/>
            <person name="Douglass A.P."/>
            <person name="Hanson S.J."/>
            <person name="Klenk H.-P."/>
            <person name="LaButti K.M."/>
            <person name="Lapidus A."/>
            <person name="Lindquist E.A."/>
            <person name="Lipzen A.M."/>
            <person name="Meier-Kolthoff J.P."/>
            <person name="Ohm R.A."/>
            <person name="Otillar R.P."/>
            <person name="Pangilinan J.L."/>
            <person name="Peng Y."/>
            <person name="Rokas A."/>
            <person name="Rosa C.A."/>
            <person name="Scheuner C."/>
            <person name="Sibirny A.A."/>
            <person name="Slot J.C."/>
            <person name="Stielow J.B."/>
            <person name="Sun H."/>
            <person name="Kurtzman C.P."/>
            <person name="Blackwell M."/>
            <person name="Grigoriev I.V."/>
            <person name="Jeffries T.W."/>
        </authorList>
    </citation>
    <scope>NUCLEOTIDE SEQUENCE [LARGE SCALE GENOMIC DNA]</scope>
    <source>
        <strain evidence="3">NRRL Y-1626</strain>
    </source>
</reference>
<evidence type="ECO:0000259" key="1">
    <source>
        <dbReference type="Pfam" id="PF01975"/>
    </source>
</evidence>
<proteinExistence type="predicted"/>